<accession>G7KB64</accession>
<dbReference type="AlphaFoldDB" id="G7KB64"/>
<reference evidence="3 5" key="1">
    <citation type="journal article" date="2011" name="Nature">
        <title>The Medicago genome provides insight into the evolution of rhizobial symbioses.</title>
        <authorList>
            <person name="Young N.D."/>
            <person name="Debelle F."/>
            <person name="Oldroyd G.E."/>
            <person name="Geurts R."/>
            <person name="Cannon S.B."/>
            <person name="Udvardi M.K."/>
            <person name="Benedito V.A."/>
            <person name="Mayer K.F."/>
            <person name="Gouzy J."/>
            <person name="Schoof H."/>
            <person name="Van de Peer Y."/>
            <person name="Proost S."/>
            <person name="Cook D.R."/>
            <person name="Meyers B.C."/>
            <person name="Spannagl M."/>
            <person name="Cheung F."/>
            <person name="De Mita S."/>
            <person name="Krishnakumar V."/>
            <person name="Gundlach H."/>
            <person name="Zhou S."/>
            <person name="Mudge J."/>
            <person name="Bharti A.K."/>
            <person name="Murray J.D."/>
            <person name="Naoumkina M.A."/>
            <person name="Rosen B."/>
            <person name="Silverstein K.A."/>
            <person name="Tang H."/>
            <person name="Rombauts S."/>
            <person name="Zhao P.X."/>
            <person name="Zhou P."/>
            <person name="Barbe V."/>
            <person name="Bardou P."/>
            <person name="Bechner M."/>
            <person name="Bellec A."/>
            <person name="Berger A."/>
            <person name="Berges H."/>
            <person name="Bidwell S."/>
            <person name="Bisseling T."/>
            <person name="Choisne N."/>
            <person name="Couloux A."/>
            <person name="Denny R."/>
            <person name="Deshpande S."/>
            <person name="Dai X."/>
            <person name="Doyle J.J."/>
            <person name="Dudez A.M."/>
            <person name="Farmer A.D."/>
            <person name="Fouteau S."/>
            <person name="Franken C."/>
            <person name="Gibelin C."/>
            <person name="Gish J."/>
            <person name="Goldstein S."/>
            <person name="Gonzalez A.J."/>
            <person name="Green P.J."/>
            <person name="Hallab A."/>
            <person name="Hartog M."/>
            <person name="Hua A."/>
            <person name="Humphray S.J."/>
            <person name="Jeong D.H."/>
            <person name="Jing Y."/>
            <person name="Jocker A."/>
            <person name="Kenton S.M."/>
            <person name="Kim D.J."/>
            <person name="Klee K."/>
            <person name="Lai H."/>
            <person name="Lang C."/>
            <person name="Lin S."/>
            <person name="Macmil S.L."/>
            <person name="Magdelenat G."/>
            <person name="Matthews L."/>
            <person name="McCorrison J."/>
            <person name="Monaghan E.L."/>
            <person name="Mun J.H."/>
            <person name="Najar F.Z."/>
            <person name="Nicholson C."/>
            <person name="Noirot C."/>
            <person name="O'Bleness M."/>
            <person name="Paule C.R."/>
            <person name="Poulain J."/>
            <person name="Prion F."/>
            <person name="Qin B."/>
            <person name="Qu C."/>
            <person name="Retzel E.F."/>
            <person name="Riddle C."/>
            <person name="Sallet E."/>
            <person name="Samain S."/>
            <person name="Samson N."/>
            <person name="Sanders I."/>
            <person name="Saurat O."/>
            <person name="Scarpelli C."/>
            <person name="Schiex T."/>
            <person name="Segurens B."/>
            <person name="Severin A.J."/>
            <person name="Sherrier D.J."/>
            <person name="Shi R."/>
            <person name="Sims S."/>
            <person name="Singer S.R."/>
            <person name="Sinharoy S."/>
            <person name="Sterck L."/>
            <person name="Viollet A."/>
            <person name="Wang B.B."/>
            <person name="Wang K."/>
            <person name="Wang M."/>
            <person name="Wang X."/>
            <person name="Warfsmann J."/>
            <person name="Weissenbach J."/>
            <person name="White D.D."/>
            <person name="White J.D."/>
            <person name="Wiley G.B."/>
            <person name="Wincker P."/>
            <person name="Xing Y."/>
            <person name="Yang L."/>
            <person name="Yao Z."/>
            <person name="Ying F."/>
            <person name="Zhai J."/>
            <person name="Zhou L."/>
            <person name="Zuber A."/>
            <person name="Denarie J."/>
            <person name="Dixon R.A."/>
            <person name="May G.D."/>
            <person name="Schwartz D.C."/>
            <person name="Rogers J."/>
            <person name="Quetier F."/>
            <person name="Town C.D."/>
            <person name="Roe B.A."/>
        </authorList>
    </citation>
    <scope>NUCLEOTIDE SEQUENCE [LARGE SCALE GENOMIC DNA]</scope>
    <source>
        <strain evidence="3">A17</strain>
        <strain evidence="4 5">cv. Jemalong A17</strain>
    </source>
</reference>
<feature type="compositionally biased region" description="Basic and acidic residues" evidence="1">
    <location>
        <begin position="154"/>
        <end position="168"/>
    </location>
</feature>
<accession>A0A0C3XHX0</accession>
<dbReference type="Pfam" id="PF08572">
    <property type="entry name" value="PRP3"/>
    <property type="match status" value="1"/>
</dbReference>
<dbReference type="PANTHER" id="PTHR14212">
    <property type="entry name" value="U4/U6-ASSOCIATED RNA SPLICING FACTOR-RELATED"/>
    <property type="match status" value="1"/>
</dbReference>
<dbReference type="EnsemblPlants" id="AES96605">
    <property type="protein sequence ID" value="AES96605"/>
    <property type="gene ID" value="MTR_5g039050"/>
</dbReference>
<evidence type="ECO:0000313" key="3">
    <source>
        <dbReference type="EMBL" id="AES96605.2"/>
    </source>
</evidence>
<proteinExistence type="predicted"/>
<dbReference type="InterPro" id="IPR013881">
    <property type="entry name" value="Pre-mRNA_splic_Prp3_dom"/>
</dbReference>
<evidence type="ECO:0000313" key="4">
    <source>
        <dbReference type="EnsemblPlants" id="AES96605"/>
    </source>
</evidence>
<dbReference type="EMBL" id="CM001221">
    <property type="protein sequence ID" value="AES96605.2"/>
    <property type="molecule type" value="Genomic_DNA"/>
</dbReference>
<evidence type="ECO:0000313" key="5">
    <source>
        <dbReference type="Proteomes" id="UP000002051"/>
    </source>
</evidence>
<dbReference type="STRING" id="3880.G7KB64"/>
<dbReference type="PANTHER" id="PTHR14212:SF0">
    <property type="entry name" value="U4_U6 SMALL NUCLEAR RIBONUCLEOPROTEIN PRP3"/>
    <property type="match status" value="1"/>
</dbReference>
<dbReference type="GO" id="GO:0000398">
    <property type="term" value="P:mRNA splicing, via spliceosome"/>
    <property type="evidence" value="ECO:0000318"/>
    <property type="project" value="GO_Central"/>
</dbReference>
<feature type="region of interest" description="Disordered" evidence="1">
    <location>
        <begin position="121"/>
        <end position="170"/>
    </location>
</feature>
<organism evidence="3 5">
    <name type="scientific">Medicago truncatula</name>
    <name type="common">Barrel medic</name>
    <name type="synonym">Medicago tribuloides</name>
    <dbReference type="NCBI Taxonomy" id="3880"/>
    <lineage>
        <taxon>Eukaryota</taxon>
        <taxon>Viridiplantae</taxon>
        <taxon>Streptophyta</taxon>
        <taxon>Embryophyta</taxon>
        <taxon>Tracheophyta</taxon>
        <taxon>Spermatophyta</taxon>
        <taxon>Magnoliopsida</taxon>
        <taxon>eudicotyledons</taxon>
        <taxon>Gunneridae</taxon>
        <taxon>Pentapetalae</taxon>
        <taxon>rosids</taxon>
        <taxon>fabids</taxon>
        <taxon>Fabales</taxon>
        <taxon>Fabaceae</taxon>
        <taxon>Papilionoideae</taxon>
        <taxon>50 kb inversion clade</taxon>
        <taxon>NPAAA clade</taxon>
        <taxon>Hologalegina</taxon>
        <taxon>IRL clade</taxon>
        <taxon>Trifolieae</taxon>
        <taxon>Medicago</taxon>
    </lineage>
</organism>
<protein>
    <submittedName>
        <fullName evidence="3">Pre-mRNA processing factor 3 (Prp3) protein</fullName>
    </submittedName>
</protein>
<dbReference type="GO" id="GO:0046540">
    <property type="term" value="C:U4/U6 x U5 tri-snRNP complex"/>
    <property type="evidence" value="ECO:0000318"/>
    <property type="project" value="GO_Central"/>
</dbReference>
<dbReference type="PaxDb" id="3880-AES96605"/>
<evidence type="ECO:0000256" key="1">
    <source>
        <dbReference type="SAM" id="MobiDB-lite"/>
    </source>
</evidence>
<feature type="compositionally biased region" description="Pro residues" evidence="1">
    <location>
        <begin position="124"/>
        <end position="138"/>
    </location>
</feature>
<reference evidence="3 5" key="2">
    <citation type="journal article" date="2014" name="BMC Genomics">
        <title>An improved genome release (version Mt4.0) for the model legume Medicago truncatula.</title>
        <authorList>
            <person name="Tang H."/>
            <person name="Krishnakumar V."/>
            <person name="Bidwell S."/>
            <person name="Rosen B."/>
            <person name="Chan A."/>
            <person name="Zhou S."/>
            <person name="Gentzbittel L."/>
            <person name="Childs K.L."/>
            <person name="Yandell M."/>
            <person name="Gundlach H."/>
            <person name="Mayer K.F."/>
            <person name="Schwartz D.C."/>
            <person name="Town C.D."/>
        </authorList>
    </citation>
    <scope>GENOME REANNOTATION</scope>
    <source>
        <strain evidence="4 5">cv. Jemalong A17</strain>
    </source>
</reference>
<evidence type="ECO:0000259" key="2">
    <source>
        <dbReference type="Pfam" id="PF08572"/>
    </source>
</evidence>
<name>G7KB64_MEDTR</name>
<dbReference type="Proteomes" id="UP000002051">
    <property type="component" value="Chromosome 5"/>
</dbReference>
<dbReference type="InterPro" id="IPR027104">
    <property type="entry name" value="Prp3"/>
</dbReference>
<keyword evidence="5" id="KW-1185">Reference proteome</keyword>
<sequence length="420" mass="47874">MKLKKIPQKPTKAPVLRLDAQGREIDEHGNFVNVTKPSNLSSSTLINIRKIVNLEKLNKRAEGETSTERVVMKAKLKDPIPDIEWWDMALLHSGNYPDIANGTIDEGDLKMEKFDFYVEHPRPIEPPAEPAPPPPQPLKPTKQEQKKLRTQGRIAKEKERQGVKEPPKPKIKMSNLHKVLGTEATQDPTRLEKEVRNATAEREQAHIDRNIARKLTPAELREKKKRKLFDEPNTLDTLVSLYRVNGLSHPNARFRVAQENRLTGCAVICDGISIVVVEGGRNGSRMSLRNHFRRQHHISVNFQFTNRKLLVLVVFLSKLTSATSVFGDSSQVCSCSFIRWWFHWSTPRLVCYGGFVSFNNSAVNDLLFSEFECVLLCRRKHIVMLMHHLLISDSSRSVAICNFPGLVCCHNIDVWWPSSS</sequence>
<dbReference type="HOGENOM" id="CLU_654485_0_0_1"/>
<dbReference type="eggNOG" id="KOG2769">
    <property type="taxonomic scope" value="Eukaryota"/>
</dbReference>
<feature type="domain" description="Pre-mRNA-splicing factor 3" evidence="2">
    <location>
        <begin position="58"/>
        <end position="216"/>
    </location>
</feature>
<gene>
    <name evidence="3" type="ordered locus">MTR_5g039050</name>
</gene>
<reference evidence="4" key="3">
    <citation type="submission" date="2015-04" db="UniProtKB">
        <authorList>
            <consortium name="EnsemblPlants"/>
        </authorList>
    </citation>
    <scope>IDENTIFICATION</scope>
    <source>
        <strain evidence="4">cv. Jemalong A17</strain>
    </source>
</reference>